<evidence type="ECO:0000259" key="4">
    <source>
        <dbReference type="SMART" id="SM00454"/>
    </source>
</evidence>
<keyword evidence="6" id="KW-1185">Reference proteome</keyword>
<dbReference type="PANTHER" id="PTHR46040:SF3">
    <property type="entry name" value="HIGH MOBILITY GROUP PROTEIN 2"/>
    <property type="match status" value="1"/>
</dbReference>
<feature type="domain" description="SAM" evidence="4">
    <location>
        <begin position="2"/>
        <end position="63"/>
    </location>
</feature>
<keyword evidence="2" id="KW-0539">Nucleus</keyword>
<dbReference type="InterPro" id="IPR051965">
    <property type="entry name" value="ChromReg_NeuronalGeneExpr"/>
</dbReference>
<sequence>MMPELGGVLDRLGLRQYLEVLKENGFNTWEAVLDITEDDFQQLGFKLGHRRALQREIATFRGIPSSYALESEYGGSQSSPPISPLDKLFTQAPQPQRIEGKRRYRRHPRPDSNAPKKPKTAYVNFADYLRTDPAVSALSFVDIAREVGK</sequence>
<dbReference type="GO" id="GO:0005634">
    <property type="term" value="C:nucleus"/>
    <property type="evidence" value="ECO:0007669"/>
    <property type="project" value="TreeGrafter"/>
</dbReference>
<dbReference type="SMART" id="SM00454">
    <property type="entry name" value="SAM"/>
    <property type="match status" value="1"/>
</dbReference>
<feature type="region of interest" description="Disordered" evidence="3">
    <location>
        <begin position="70"/>
        <end position="120"/>
    </location>
</feature>
<dbReference type="EMBL" id="KV750443">
    <property type="protein sequence ID" value="OCL04756.1"/>
    <property type="molecule type" value="Genomic_DNA"/>
</dbReference>
<organism evidence="5 6">
    <name type="scientific">Glonium stellatum</name>
    <dbReference type="NCBI Taxonomy" id="574774"/>
    <lineage>
        <taxon>Eukaryota</taxon>
        <taxon>Fungi</taxon>
        <taxon>Dikarya</taxon>
        <taxon>Ascomycota</taxon>
        <taxon>Pezizomycotina</taxon>
        <taxon>Dothideomycetes</taxon>
        <taxon>Pleosporomycetidae</taxon>
        <taxon>Gloniales</taxon>
        <taxon>Gloniaceae</taxon>
        <taxon>Glonium</taxon>
    </lineage>
</organism>
<dbReference type="PANTHER" id="PTHR46040">
    <property type="entry name" value="HIGH MOBILITY GROUP PROTEIN 2"/>
    <property type="match status" value="1"/>
</dbReference>
<dbReference type="GO" id="GO:0003677">
    <property type="term" value="F:DNA binding"/>
    <property type="evidence" value="ECO:0007669"/>
    <property type="project" value="UniProtKB-KW"/>
</dbReference>
<protein>
    <recommendedName>
        <fullName evidence="4">SAM domain-containing protein</fullName>
    </recommendedName>
</protein>
<dbReference type="SUPFAM" id="SSF47769">
    <property type="entry name" value="SAM/Pointed domain"/>
    <property type="match status" value="1"/>
</dbReference>
<dbReference type="Pfam" id="PF00536">
    <property type="entry name" value="SAM_1"/>
    <property type="match status" value="1"/>
</dbReference>
<dbReference type="Gene3D" id="1.10.150.50">
    <property type="entry name" value="Transcription Factor, Ets-1"/>
    <property type="match status" value="1"/>
</dbReference>
<dbReference type="GO" id="GO:0010468">
    <property type="term" value="P:regulation of gene expression"/>
    <property type="evidence" value="ECO:0007669"/>
    <property type="project" value="TreeGrafter"/>
</dbReference>
<dbReference type="InterPro" id="IPR001660">
    <property type="entry name" value="SAM"/>
</dbReference>
<evidence type="ECO:0000313" key="5">
    <source>
        <dbReference type="EMBL" id="OCL04756.1"/>
    </source>
</evidence>
<gene>
    <name evidence="5" type="ORF">AOQ84DRAFT_415456</name>
</gene>
<keyword evidence="1" id="KW-0238">DNA-binding</keyword>
<evidence type="ECO:0000256" key="1">
    <source>
        <dbReference type="ARBA" id="ARBA00023125"/>
    </source>
</evidence>
<evidence type="ECO:0000256" key="2">
    <source>
        <dbReference type="ARBA" id="ARBA00023242"/>
    </source>
</evidence>
<evidence type="ECO:0000256" key="3">
    <source>
        <dbReference type="SAM" id="MobiDB-lite"/>
    </source>
</evidence>
<reference evidence="5 6" key="1">
    <citation type="journal article" date="2016" name="Nat. Commun.">
        <title>Ectomycorrhizal ecology is imprinted in the genome of the dominant symbiotic fungus Cenococcum geophilum.</title>
        <authorList>
            <consortium name="DOE Joint Genome Institute"/>
            <person name="Peter M."/>
            <person name="Kohler A."/>
            <person name="Ohm R.A."/>
            <person name="Kuo A."/>
            <person name="Krutzmann J."/>
            <person name="Morin E."/>
            <person name="Arend M."/>
            <person name="Barry K.W."/>
            <person name="Binder M."/>
            <person name="Choi C."/>
            <person name="Clum A."/>
            <person name="Copeland A."/>
            <person name="Grisel N."/>
            <person name="Haridas S."/>
            <person name="Kipfer T."/>
            <person name="LaButti K."/>
            <person name="Lindquist E."/>
            <person name="Lipzen A."/>
            <person name="Maire R."/>
            <person name="Meier B."/>
            <person name="Mihaltcheva S."/>
            <person name="Molinier V."/>
            <person name="Murat C."/>
            <person name="Poggeler S."/>
            <person name="Quandt C.A."/>
            <person name="Sperisen C."/>
            <person name="Tritt A."/>
            <person name="Tisserant E."/>
            <person name="Crous P.W."/>
            <person name="Henrissat B."/>
            <person name="Nehls U."/>
            <person name="Egli S."/>
            <person name="Spatafora J.W."/>
            <person name="Grigoriev I.V."/>
            <person name="Martin F.M."/>
        </authorList>
    </citation>
    <scope>NUCLEOTIDE SEQUENCE [LARGE SCALE GENOMIC DNA]</scope>
    <source>
        <strain evidence="5 6">CBS 207.34</strain>
    </source>
</reference>
<dbReference type="InterPro" id="IPR013761">
    <property type="entry name" value="SAM/pointed_sf"/>
</dbReference>
<dbReference type="Proteomes" id="UP000250140">
    <property type="component" value="Unassembled WGS sequence"/>
</dbReference>
<dbReference type="AlphaFoldDB" id="A0A8E2ETT4"/>
<accession>A0A8E2ETT4</accession>
<evidence type="ECO:0000313" key="6">
    <source>
        <dbReference type="Proteomes" id="UP000250140"/>
    </source>
</evidence>
<dbReference type="OrthoDB" id="1919336at2759"/>
<proteinExistence type="predicted"/>
<name>A0A8E2ETT4_9PEZI</name>